<dbReference type="InterPro" id="IPR050553">
    <property type="entry name" value="Thioredoxin_ResA/DsbE_sf"/>
</dbReference>
<dbReference type="CDD" id="cd02966">
    <property type="entry name" value="TlpA_like_family"/>
    <property type="match status" value="1"/>
</dbReference>
<accession>A0ABS5U549</accession>
<evidence type="ECO:0000259" key="3">
    <source>
        <dbReference type="PROSITE" id="PS51352"/>
    </source>
</evidence>
<evidence type="ECO:0000313" key="5">
    <source>
        <dbReference type="Proteomes" id="UP000784128"/>
    </source>
</evidence>
<sequence>MKPVRLTIQLVLLILLAVFSQLPNSAHAVVRTGQPAPNFKVVTTSGQTVTLDNYRNHVLVIDFFASWCAPCRKSIPHLVEMNNKYGKQGLQVLGLSADEDGERLLRSFCDEHHINYPVALAGETVQTDFGIRSVPVMFLIDKKGKVVEIYRGFSDEMGRSMERLIKNLLLEK</sequence>
<protein>
    <submittedName>
        <fullName evidence="4">TlpA family protein disulfide reductase</fullName>
    </submittedName>
</protein>
<proteinExistence type="predicted"/>
<evidence type="ECO:0000256" key="1">
    <source>
        <dbReference type="ARBA" id="ARBA00023284"/>
    </source>
</evidence>
<dbReference type="Pfam" id="PF00578">
    <property type="entry name" value="AhpC-TSA"/>
    <property type="match status" value="1"/>
</dbReference>
<evidence type="ECO:0000313" key="4">
    <source>
        <dbReference type="EMBL" id="MBT1070798.1"/>
    </source>
</evidence>
<organism evidence="4 5">
    <name type="scientific">Pelotalea chapellei</name>
    <dbReference type="NCBI Taxonomy" id="44671"/>
    <lineage>
        <taxon>Bacteria</taxon>
        <taxon>Pseudomonadati</taxon>
        <taxon>Thermodesulfobacteriota</taxon>
        <taxon>Desulfuromonadia</taxon>
        <taxon>Geobacterales</taxon>
        <taxon>Geobacteraceae</taxon>
        <taxon>Pelotalea</taxon>
    </lineage>
</organism>
<keyword evidence="1" id="KW-0676">Redox-active center</keyword>
<dbReference type="RefSeq" id="WP_214296506.1">
    <property type="nucleotide sequence ID" value="NZ_JAHDYS010000002.1"/>
</dbReference>
<dbReference type="InterPro" id="IPR000866">
    <property type="entry name" value="AhpC/TSA"/>
</dbReference>
<dbReference type="PROSITE" id="PS00194">
    <property type="entry name" value="THIOREDOXIN_1"/>
    <property type="match status" value="1"/>
</dbReference>
<dbReference type="PANTHER" id="PTHR42852:SF18">
    <property type="entry name" value="CHROMOSOME UNDETERMINED SCAFFOLD_47, WHOLE GENOME SHOTGUN SEQUENCE"/>
    <property type="match status" value="1"/>
</dbReference>
<dbReference type="InterPro" id="IPR017937">
    <property type="entry name" value="Thioredoxin_CS"/>
</dbReference>
<dbReference type="Proteomes" id="UP000784128">
    <property type="component" value="Unassembled WGS sequence"/>
</dbReference>
<feature type="chain" id="PRO_5045206287" evidence="2">
    <location>
        <begin position="29"/>
        <end position="172"/>
    </location>
</feature>
<dbReference type="InterPro" id="IPR036249">
    <property type="entry name" value="Thioredoxin-like_sf"/>
</dbReference>
<dbReference type="EMBL" id="JAHDYS010000002">
    <property type="protein sequence ID" value="MBT1070798.1"/>
    <property type="molecule type" value="Genomic_DNA"/>
</dbReference>
<dbReference type="PANTHER" id="PTHR42852">
    <property type="entry name" value="THIOL:DISULFIDE INTERCHANGE PROTEIN DSBE"/>
    <property type="match status" value="1"/>
</dbReference>
<dbReference type="SUPFAM" id="SSF52833">
    <property type="entry name" value="Thioredoxin-like"/>
    <property type="match status" value="1"/>
</dbReference>
<comment type="caution">
    <text evidence="4">The sequence shown here is derived from an EMBL/GenBank/DDBJ whole genome shotgun (WGS) entry which is preliminary data.</text>
</comment>
<feature type="signal peptide" evidence="2">
    <location>
        <begin position="1"/>
        <end position="28"/>
    </location>
</feature>
<dbReference type="Gene3D" id="3.40.30.10">
    <property type="entry name" value="Glutaredoxin"/>
    <property type="match status" value="1"/>
</dbReference>
<keyword evidence="5" id="KW-1185">Reference proteome</keyword>
<dbReference type="PROSITE" id="PS51352">
    <property type="entry name" value="THIOREDOXIN_2"/>
    <property type="match status" value="1"/>
</dbReference>
<feature type="domain" description="Thioredoxin" evidence="3">
    <location>
        <begin position="30"/>
        <end position="170"/>
    </location>
</feature>
<gene>
    <name evidence="4" type="ORF">KJB30_03290</name>
</gene>
<reference evidence="4 5" key="1">
    <citation type="submission" date="2021-05" db="EMBL/GenBank/DDBJ databases">
        <title>The draft genome of Geobacter chapellei DSM 13688.</title>
        <authorList>
            <person name="Xu Z."/>
            <person name="Masuda Y."/>
            <person name="Itoh H."/>
            <person name="Senoo K."/>
        </authorList>
    </citation>
    <scope>NUCLEOTIDE SEQUENCE [LARGE SCALE GENOMIC DNA]</scope>
    <source>
        <strain evidence="4 5">DSM 13688</strain>
    </source>
</reference>
<evidence type="ECO:0000256" key="2">
    <source>
        <dbReference type="SAM" id="SignalP"/>
    </source>
</evidence>
<name>A0ABS5U549_9BACT</name>
<keyword evidence="2" id="KW-0732">Signal</keyword>
<dbReference type="InterPro" id="IPR013766">
    <property type="entry name" value="Thioredoxin_domain"/>
</dbReference>